<dbReference type="EMBL" id="VRLW01000001">
    <property type="protein sequence ID" value="KAA1258931.1"/>
    <property type="molecule type" value="Genomic_DNA"/>
</dbReference>
<dbReference type="Pfam" id="PF09851">
    <property type="entry name" value="SHOCT"/>
    <property type="match status" value="1"/>
</dbReference>
<feature type="domain" description="YokE-like PH" evidence="2">
    <location>
        <begin position="120"/>
        <end position="209"/>
    </location>
</feature>
<evidence type="ECO:0008006" key="5">
    <source>
        <dbReference type="Google" id="ProtNLM"/>
    </source>
</evidence>
<name>A0A5B1CFE9_9BACT</name>
<evidence type="ECO:0000259" key="2">
    <source>
        <dbReference type="Pfam" id="PF14470"/>
    </source>
</evidence>
<evidence type="ECO:0000313" key="4">
    <source>
        <dbReference type="Proteomes" id="UP000322699"/>
    </source>
</evidence>
<dbReference type="Pfam" id="PF14470">
    <property type="entry name" value="bPH_3"/>
    <property type="match status" value="1"/>
</dbReference>
<sequence>MSNTSQAAMKCGGCGKTVKFPAEKIGKTAKCPGCQAPIKLVDQRIREGELVASKQKPPPVPVARQIPEAAMIRTGHETASTASVPAVASSDSRLAKFISDGQPPKTIGKLLNRVEGICSESESPQYIAVQHLPSVMSPDAIVLTDRRVIIFRSKALGRMNMVDVQWMDVSNIHVKEGVVGASLTVTGLNGHVETIDHLPKPQARSVYRVGQEREEQMREFRRSRKMEEDRNAASQVNVNTSVAAPVASAPDPMERLSKLKTMLDSGLIEQADFDARKAEILSEI</sequence>
<reference evidence="3 4" key="1">
    <citation type="submission" date="2019-08" db="EMBL/GenBank/DDBJ databases">
        <title>Deep-cultivation of Planctomycetes and their phenomic and genomic characterization uncovers novel biology.</title>
        <authorList>
            <person name="Wiegand S."/>
            <person name="Jogler M."/>
            <person name="Boedeker C."/>
            <person name="Pinto D."/>
            <person name="Vollmers J."/>
            <person name="Rivas-Marin E."/>
            <person name="Kohn T."/>
            <person name="Peeters S.H."/>
            <person name="Heuer A."/>
            <person name="Rast P."/>
            <person name="Oberbeckmann S."/>
            <person name="Bunk B."/>
            <person name="Jeske O."/>
            <person name="Meyerdierks A."/>
            <person name="Storesund J.E."/>
            <person name="Kallscheuer N."/>
            <person name="Luecker S."/>
            <person name="Lage O.M."/>
            <person name="Pohl T."/>
            <person name="Merkel B.J."/>
            <person name="Hornburger P."/>
            <person name="Mueller R.-W."/>
            <person name="Bruemmer F."/>
            <person name="Labrenz M."/>
            <person name="Spormann A.M."/>
            <person name="Op Den Camp H."/>
            <person name="Overmann J."/>
            <person name="Amann R."/>
            <person name="Jetten M.S.M."/>
            <person name="Mascher T."/>
            <person name="Medema M.H."/>
            <person name="Devos D.P."/>
            <person name="Kaster A.-K."/>
            <person name="Ovreas L."/>
            <person name="Rohde M."/>
            <person name="Galperin M.Y."/>
            <person name="Jogler C."/>
        </authorList>
    </citation>
    <scope>NUCLEOTIDE SEQUENCE [LARGE SCALE GENOMIC DNA]</scope>
    <source>
        <strain evidence="3 4">LF1</strain>
    </source>
</reference>
<proteinExistence type="predicted"/>
<organism evidence="3 4">
    <name type="scientific">Rubripirellula obstinata</name>
    <dbReference type="NCBI Taxonomy" id="406547"/>
    <lineage>
        <taxon>Bacteria</taxon>
        <taxon>Pseudomonadati</taxon>
        <taxon>Planctomycetota</taxon>
        <taxon>Planctomycetia</taxon>
        <taxon>Pirellulales</taxon>
        <taxon>Pirellulaceae</taxon>
        <taxon>Rubripirellula</taxon>
    </lineage>
</organism>
<dbReference type="InterPro" id="IPR018649">
    <property type="entry name" value="SHOCT"/>
</dbReference>
<gene>
    <name evidence="3" type="ORF">LF1_14550</name>
</gene>
<evidence type="ECO:0000259" key="1">
    <source>
        <dbReference type="Pfam" id="PF09851"/>
    </source>
</evidence>
<protein>
    <recommendedName>
        <fullName evidence="5">SHOCT domain-containing protein</fullName>
    </recommendedName>
</protein>
<keyword evidence="4" id="KW-1185">Reference proteome</keyword>
<accession>A0A5B1CFE9</accession>
<dbReference type="InterPro" id="IPR039519">
    <property type="entry name" value="YokE-like_PH"/>
</dbReference>
<dbReference type="RefSeq" id="WP_084422955.1">
    <property type="nucleotide sequence ID" value="NZ_LWSK01000153.1"/>
</dbReference>
<feature type="domain" description="SHOCT" evidence="1">
    <location>
        <begin position="254"/>
        <end position="281"/>
    </location>
</feature>
<comment type="caution">
    <text evidence="3">The sequence shown here is derived from an EMBL/GenBank/DDBJ whole genome shotgun (WGS) entry which is preliminary data.</text>
</comment>
<evidence type="ECO:0000313" key="3">
    <source>
        <dbReference type="EMBL" id="KAA1258931.1"/>
    </source>
</evidence>
<dbReference type="AlphaFoldDB" id="A0A5B1CFE9"/>
<dbReference type="Proteomes" id="UP000322699">
    <property type="component" value="Unassembled WGS sequence"/>
</dbReference>
<dbReference type="OrthoDB" id="5996503at2"/>